<proteinExistence type="predicted"/>
<keyword evidence="1" id="KW-1133">Transmembrane helix</keyword>
<feature type="transmembrane region" description="Helical" evidence="1">
    <location>
        <begin position="18"/>
        <end position="36"/>
    </location>
</feature>
<keyword evidence="1" id="KW-0472">Membrane</keyword>
<evidence type="ECO:0000256" key="1">
    <source>
        <dbReference type="SAM" id="Phobius"/>
    </source>
</evidence>
<evidence type="ECO:0000313" key="2">
    <source>
        <dbReference type="EMBL" id="KAK0723793.1"/>
    </source>
</evidence>
<organism evidence="2 3">
    <name type="scientific">Apiosordaria backusii</name>
    <dbReference type="NCBI Taxonomy" id="314023"/>
    <lineage>
        <taxon>Eukaryota</taxon>
        <taxon>Fungi</taxon>
        <taxon>Dikarya</taxon>
        <taxon>Ascomycota</taxon>
        <taxon>Pezizomycotina</taxon>
        <taxon>Sordariomycetes</taxon>
        <taxon>Sordariomycetidae</taxon>
        <taxon>Sordariales</taxon>
        <taxon>Lasiosphaeriaceae</taxon>
        <taxon>Apiosordaria</taxon>
    </lineage>
</organism>
<comment type="caution">
    <text evidence="2">The sequence shown here is derived from an EMBL/GenBank/DDBJ whole genome shotgun (WGS) entry which is preliminary data.</text>
</comment>
<keyword evidence="1" id="KW-0812">Transmembrane</keyword>
<sequence length="178" mass="19588">MMGDIAASLGTVGLVRDTYNHLLFFFFFLYTTIDYLHMAGHRIPFFFLFSTAPALYLDSQGNGGTGKERRRRLGSTVFFFPCFVHFPLVLPLFCLMGSGILLCFSSQLSLASLAMLCGVFKGSDIDFNNWLDSSTADNALIKYSPYLEISLGVRGISGFSLGVITVANFRCTHSQLGG</sequence>
<dbReference type="Proteomes" id="UP001172159">
    <property type="component" value="Unassembled WGS sequence"/>
</dbReference>
<keyword evidence="3" id="KW-1185">Reference proteome</keyword>
<gene>
    <name evidence="2" type="ORF">B0T21DRAFT_43424</name>
</gene>
<name>A0AA40AXG6_9PEZI</name>
<protein>
    <submittedName>
        <fullName evidence="2">Uncharacterized protein</fullName>
    </submittedName>
</protein>
<evidence type="ECO:0000313" key="3">
    <source>
        <dbReference type="Proteomes" id="UP001172159"/>
    </source>
</evidence>
<accession>A0AA40AXG6</accession>
<dbReference type="EMBL" id="JAUKTV010000011">
    <property type="protein sequence ID" value="KAK0723793.1"/>
    <property type="molecule type" value="Genomic_DNA"/>
</dbReference>
<reference evidence="2" key="1">
    <citation type="submission" date="2023-06" db="EMBL/GenBank/DDBJ databases">
        <title>Genome-scale phylogeny and comparative genomics of the fungal order Sordariales.</title>
        <authorList>
            <consortium name="Lawrence Berkeley National Laboratory"/>
            <person name="Hensen N."/>
            <person name="Bonometti L."/>
            <person name="Westerberg I."/>
            <person name="Brannstrom I.O."/>
            <person name="Guillou S."/>
            <person name="Cros-Aarteil S."/>
            <person name="Calhoun S."/>
            <person name="Haridas S."/>
            <person name="Kuo A."/>
            <person name="Mondo S."/>
            <person name="Pangilinan J."/>
            <person name="Riley R."/>
            <person name="Labutti K."/>
            <person name="Andreopoulos B."/>
            <person name="Lipzen A."/>
            <person name="Chen C."/>
            <person name="Yanf M."/>
            <person name="Daum C."/>
            <person name="Ng V."/>
            <person name="Clum A."/>
            <person name="Steindorff A."/>
            <person name="Ohm R."/>
            <person name="Martin F."/>
            <person name="Silar P."/>
            <person name="Natvig D."/>
            <person name="Lalanne C."/>
            <person name="Gautier V."/>
            <person name="Ament-Velasquez S.L."/>
            <person name="Kruys A."/>
            <person name="Hutchinson M.I."/>
            <person name="Powell A.J."/>
            <person name="Barry K."/>
            <person name="Miller A.N."/>
            <person name="Grigoriev I.V."/>
            <person name="Debuchy R."/>
            <person name="Gladieux P."/>
            <person name="Thoren M.H."/>
            <person name="Johannesson H."/>
        </authorList>
    </citation>
    <scope>NUCLEOTIDE SEQUENCE</scope>
    <source>
        <strain evidence="2">CBS 540.89</strain>
    </source>
</reference>
<dbReference type="AlphaFoldDB" id="A0AA40AXG6"/>